<dbReference type="GO" id="GO:0006412">
    <property type="term" value="P:translation"/>
    <property type="evidence" value="ECO:0007669"/>
    <property type="project" value="UniProtKB-UniRule"/>
</dbReference>
<dbReference type="AlphaFoldDB" id="A0A1T4VQW0"/>
<comment type="function">
    <text evidence="2 4">Binds together with bS18 to 16S ribosomal RNA.</text>
</comment>
<evidence type="ECO:0000256" key="3">
    <source>
        <dbReference type="ARBA" id="ARBA00035294"/>
    </source>
</evidence>
<evidence type="ECO:0000256" key="4">
    <source>
        <dbReference type="HAMAP-Rule" id="MF_00360"/>
    </source>
</evidence>
<keyword evidence="4" id="KW-0694">RNA-binding</keyword>
<evidence type="ECO:0000313" key="6">
    <source>
        <dbReference type="Proteomes" id="UP000190814"/>
    </source>
</evidence>
<accession>A0A1T4VQW0</accession>
<dbReference type="GO" id="GO:1990904">
    <property type="term" value="C:ribonucleoprotein complex"/>
    <property type="evidence" value="ECO:0007669"/>
    <property type="project" value="UniProtKB-KW"/>
</dbReference>
<keyword evidence="6" id="KW-1185">Reference proteome</keyword>
<keyword evidence="4 5" id="KW-0689">Ribosomal protein</keyword>
<comment type="similarity">
    <text evidence="1 4">Belongs to the bacterial ribosomal protein bS6 family.</text>
</comment>
<evidence type="ECO:0000313" key="5">
    <source>
        <dbReference type="EMBL" id="SKA67373.1"/>
    </source>
</evidence>
<protein>
    <recommendedName>
        <fullName evidence="3 4">Small ribosomal subunit protein bS6</fullName>
    </recommendedName>
</protein>
<dbReference type="GO" id="GO:0003735">
    <property type="term" value="F:structural constituent of ribosome"/>
    <property type="evidence" value="ECO:0007669"/>
    <property type="project" value="InterPro"/>
</dbReference>
<keyword evidence="4" id="KW-0699">rRNA-binding</keyword>
<dbReference type="GO" id="GO:0005737">
    <property type="term" value="C:cytoplasm"/>
    <property type="evidence" value="ECO:0007669"/>
    <property type="project" value="UniProtKB-ARBA"/>
</dbReference>
<keyword evidence="4" id="KW-0687">Ribonucleoprotein</keyword>
<proteinExistence type="inferred from homology"/>
<dbReference type="Proteomes" id="UP000190814">
    <property type="component" value="Unassembled WGS sequence"/>
</dbReference>
<dbReference type="GO" id="GO:0005840">
    <property type="term" value="C:ribosome"/>
    <property type="evidence" value="ECO:0007669"/>
    <property type="project" value="UniProtKB-KW"/>
</dbReference>
<dbReference type="CDD" id="cd00473">
    <property type="entry name" value="bS6"/>
    <property type="match status" value="1"/>
</dbReference>
<dbReference type="PANTHER" id="PTHR21011:SF1">
    <property type="entry name" value="SMALL RIBOSOMAL SUBUNIT PROTEIN BS6M"/>
    <property type="match status" value="1"/>
</dbReference>
<dbReference type="STRING" id="39495.SAMN02745111_01449"/>
<gene>
    <name evidence="4" type="primary">rpsF</name>
    <name evidence="5" type="ORF">SAMN02745111_01449</name>
</gene>
<dbReference type="InterPro" id="IPR020814">
    <property type="entry name" value="Ribosomal_S6_plastid/chlpt"/>
</dbReference>
<dbReference type="GO" id="GO:0070181">
    <property type="term" value="F:small ribosomal subunit rRNA binding"/>
    <property type="evidence" value="ECO:0007669"/>
    <property type="project" value="TreeGrafter"/>
</dbReference>
<sequence>MNKYEFAVIVSSKLEDEDRAKTIDKVKEYVTRFGGTVTEVEEWGKKKLAYEIQKMSEAYYYFVKFESAPDVPAQIEDKLRIQENILRFLCVSLDEQ</sequence>
<evidence type="ECO:0000256" key="2">
    <source>
        <dbReference type="ARBA" id="ARBA00035104"/>
    </source>
</evidence>
<dbReference type="EMBL" id="FUXZ01000008">
    <property type="protein sequence ID" value="SKA67373.1"/>
    <property type="molecule type" value="Genomic_DNA"/>
</dbReference>
<dbReference type="InterPro" id="IPR035980">
    <property type="entry name" value="Ribosomal_bS6_sf"/>
</dbReference>
<dbReference type="SUPFAM" id="SSF54995">
    <property type="entry name" value="Ribosomal protein S6"/>
    <property type="match status" value="1"/>
</dbReference>
<evidence type="ECO:0000256" key="1">
    <source>
        <dbReference type="ARBA" id="ARBA00009512"/>
    </source>
</evidence>
<dbReference type="RefSeq" id="WP_078766322.1">
    <property type="nucleotide sequence ID" value="NZ_FUXZ01000008.1"/>
</dbReference>
<dbReference type="InterPro" id="IPR000529">
    <property type="entry name" value="Ribosomal_bS6"/>
</dbReference>
<dbReference type="InterPro" id="IPR014717">
    <property type="entry name" value="Transl_elong_EF1B/ribsomal_bS6"/>
</dbReference>
<dbReference type="NCBIfam" id="TIGR00166">
    <property type="entry name" value="S6"/>
    <property type="match status" value="1"/>
</dbReference>
<dbReference type="PANTHER" id="PTHR21011">
    <property type="entry name" value="MITOCHONDRIAL 28S RIBOSOMAL PROTEIN S6"/>
    <property type="match status" value="1"/>
</dbReference>
<dbReference type="HAMAP" id="MF_00360">
    <property type="entry name" value="Ribosomal_bS6"/>
    <property type="match status" value="1"/>
</dbReference>
<organism evidence="5 6">
    <name type="scientific">Eubacterium uniforme</name>
    <dbReference type="NCBI Taxonomy" id="39495"/>
    <lineage>
        <taxon>Bacteria</taxon>
        <taxon>Bacillati</taxon>
        <taxon>Bacillota</taxon>
        <taxon>Clostridia</taxon>
        <taxon>Eubacteriales</taxon>
        <taxon>Eubacteriaceae</taxon>
        <taxon>Eubacterium</taxon>
    </lineage>
</organism>
<reference evidence="5 6" key="1">
    <citation type="submission" date="2017-02" db="EMBL/GenBank/DDBJ databases">
        <authorList>
            <person name="Peterson S.W."/>
        </authorList>
    </citation>
    <scope>NUCLEOTIDE SEQUENCE [LARGE SCALE GENOMIC DNA]</scope>
    <source>
        <strain evidence="5 6">ATCC 35992</strain>
    </source>
</reference>
<dbReference type="OrthoDB" id="9812702at2"/>
<name>A0A1T4VQW0_9FIRM</name>
<dbReference type="Gene3D" id="3.30.70.60">
    <property type="match status" value="1"/>
</dbReference>
<dbReference type="Pfam" id="PF01250">
    <property type="entry name" value="Ribosomal_S6"/>
    <property type="match status" value="1"/>
</dbReference>